<evidence type="ECO:0000313" key="2">
    <source>
        <dbReference type="Proteomes" id="UP000615455"/>
    </source>
</evidence>
<protein>
    <recommendedName>
        <fullName evidence="3">Tail tape measure protein</fullName>
    </recommendedName>
</protein>
<evidence type="ECO:0008006" key="3">
    <source>
        <dbReference type="Google" id="ProtNLM"/>
    </source>
</evidence>
<gene>
    <name evidence="1" type="ORF">GCM10008018_60350</name>
</gene>
<evidence type="ECO:0000313" key="1">
    <source>
        <dbReference type="EMBL" id="GGA06421.1"/>
    </source>
</evidence>
<dbReference type="EMBL" id="BMHE01000050">
    <property type="protein sequence ID" value="GGA06421.1"/>
    <property type="molecule type" value="Genomic_DNA"/>
</dbReference>
<name>A0ABQ1FCY3_9BACL</name>
<organism evidence="1 2">
    <name type="scientific">Paenibacillus marchantiophytorum</name>
    <dbReference type="NCBI Taxonomy" id="1619310"/>
    <lineage>
        <taxon>Bacteria</taxon>
        <taxon>Bacillati</taxon>
        <taxon>Bacillota</taxon>
        <taxon>Bacilli</taxon>
        <taxon>Bacillales</taxon>
        <taxon>Paenibacillaceae</taxon>
        <taxon>Paenibacillus</taxon>
    </lineage>
</organism>
<comment type="caution">
    <text evidence="1">The sequence shown here is derived from an EMBL/GenBank/DDBJ whole genome shotgun (WGS) entry which is preliminary data.</text>
</comment>
<sequence length="557" mass="58755">MAFDLIARLVLHDGFTGPATRMMSKMNSMATSLTKVATATAALTAGTAAIAGTAGAIKLVTESLKGASQIEQNTVAIEHFAGLTLGAEKAKEATKGYIDYLNQNANLTPFETGDVMNAGRRLINVTSGDMDGAKKLLTISENMAALNPGKSLMDAVEALADMKTGEFERMKEFGFKISAKDLEKAGGGTKGAMKLMMTDVAKTFEGGSDKLSKTALGSWSTITGTVQSGISQMGVKSLETIKPQLEKIARFLSNGGADKLFDAGSRLMARMFDGIITAAQRGWSYVQTRYLNNPEFLKIRDIPGKVTFVVDDLLQIFNTYMENTGYAKVESMTEKLTNALSRSIMDNAPKLIEPSLSLGAKIAEGITKGLAQALAAHPLGSAVLGAIAGGRFGGVYGAAIGAGAGVIGSQIADSYVDRLNRDKFFQNGGVNGWIDRSRGVTDQVTTSPVSPLITDPSDGTITLPNSVMDRFNSRSAEPNGHSAGLSRVPYDNYPARLHEGETVLRKSEADSYRNGGGGGGNITVTGNTFNVRAESDIDAIAKALATQAWEARGAVVR</sequence>
<keyword evidence="2" id="KW-1185">Reference proteome</keyword>
<proteinExistence type="predicted"/>
<accession>A0ABQ1FCY3</accession>
<reference evidence="2" key="1">
    <citation type="journal article" date="2019" name="Int. J. Syst. Evol. Microbiol.">
        <title>The Global Catalogue of Microorganisms (GCM) 10K type strain sequencing project: providing services to taxonomists for standard genome sequencing and annotation.</title>
        <authorList>
            <consortium name="The Broad Institute Genomics Platform"/>
            <consortium name="The Broad Institute Genome Sequencing Center for Infectious Disease"/>
            <person name="Wu L."/>
            <person name="Ma J."/>
        </authorList>
    </citation>
    <scope>NUCLEOTIDE SEQUENCE [LARGE SCALE GENOMIC DNA]</scope>
    <source>
        <strain evidence="2">CGMCC 1.15043</strain>
    </source>
</reference>
<dbReference type="Proteomes" id="UP000615455">
    <property type="component" value="Unassembled WGS sequence"/>
</dbReference>